<dbReference type="AlphaFoldDB" id="Q1N6B5"/>
<evidence type="ECO:0000313" key="2">
    <source>
        <dbReference type="Proteomes" id="UP000004263"/>
    </source>
</evidence>
<proteinExistence type="predicted"/>
<gene>
    <name evidence="1" type="ORF">RED65_09804</name>
</gene>
<dbReference type="SUPFAM" id="SSF48403">
    <property type="entry name" value="Ankyrin repeat"/>
    <property type="match status" value="1"/>
</dbReference>
<sequence>MSELNATIKVVFRKIKSANIFHSSICEVASISEKAGYELDEGSGFSSVKFSEYDLSHIEISSIKQDKKSIQFHLWGGVGSASEVLHQLYKGIDGSLVKTFISSAYNDQVGYNYYPCYHDTIYYDYGEEQNPDIDNKLMKAEENGNQFEVLEKLVKAKKLLNAEMALNDCINEYVKNGVFHTRYLNVKGIETGRNSDGDTLLTAMIKAGHERQAIWLLDVPMCIDYGVSDNEGNTPYELAKIHGMSELISEFERNKVYRPNVNLESPESFTIGDEFPLIELASKCKIHGLHMYEYGYVSISHHEIMYPGEHQILIFDYWDSNNKKCYEIRFYNKRQPNAFYYKKGLTIDQLLQCVDDYGSQRI</sequence>
<name>Q1N6B5_9GAMM</name>
<dbReference type="STRING" id="207949.RED65_09804"/>
<comment type="caution">
    <text evidence="1">The sequence shown here is derived from an EMBL/GenBank/DDBJ whole genome shotgun (WGS) entry which is preliminary data.</text>
</comment>
<dbReference type="HOGENOM" id="CLU_764331_0_0_6"/>
<organism evidence="1 2">
    <name type="scientific">Bermanella marisrubri</name>
    <dbReference type="NCBI Taxonomy" id="207949"/>
    <lineage>
        <taxon>Bacteria</taxon>
        <taxon>Pseudomonadati</taxon>
        <taxon>Pseudomonadota</taxon>
        <taxon>Gammaproteobacteria</taxon>
        <taxon>Oceanospirillales</taxon>
        <taxon>Oceanospirillaceae</taxon>
        <taxon>Bermanella</taxon>
    </lineage>
</organism>
<dbReference type="InterPro" id="IPR036770">
    <property type="entry name" value="Ankyrin_rpt-contain_sf"/>
</dbReference>
<evidence type="ECO:0000313" key="1">
    <source>
        <dbReference type="EMBL" id="EAT13677.1"/>
    </source>
</evidence>
<keyword evidence="2" id="KW-1185">Reference proteome</keyword>
<dbReference type="RefSeq" id="WP_007017098.1">
    <property type="nucleotide sequence ID" value="NZ_CH724113.1"/>
</dbReference>
<dbReference type="EMBL" id="AAQH01000001">
    <property type="protein sequence ID" value="EAT13677.1"/>
    <property type="molecule type" value="Genomic_DNA"/>
</dbReference>
<dbReference type="Gene3D" id="1.25.40.20">
    <property type="entry name" value="Ankyrin repeat-containing domain"/>
    <property type="match status" value="1"/>
</dbReference>
<accession>Q1N6B5</accession>
<dbReference type="Proteomes" id="UP000004263">
    <property type="component" value="Unassembled WGS sequence"/>
</dbReference>
<evidence type="ECO:0008006" key="3">
    <source>
        <dbReference type="Google" id="ProtNLM"/>
    </source>
</evidence>
<protein>
    <recommendedName>
        <fullName evidence="3">Ankyrin repeat domain-containing protein</fullName>
    </recommendedName>
</protein>
<reference evidence="1 2" key="1">
    <citation type="submission" date="2006-03" db="EMBL/GenBank/DDBJ databases">
        <authorList>
            <person name="Pinhassi J."/>
            <person name="Pedros-Alio C."/>
            <person name="Ferriera S."/>
            <person name="Johnson J."/>
            <person name="Kravitz S."/>
            <person name="Halpern A."/>
            <person name="Remington K."/>
            <person name="Beeson K."/>
            <person name="Tran B."/>
            <person name="Rogers Y.-H."/>
            <person name="Friedman R."/>
            <person name="Venter J.C."/>
        </authorList>
    </citation>
    <scope>NUCLEOTIDE SEQUENCE [LARGE SCALE GENOMIC DNA]</scope>
    <source>
        <strain evidence="1 2">RED65</strain>
    </source>
</reference>